<dbReference type="InterPro" id="IPR011049">
    <property type="entry name" value="Serralysin-like_metalloprot_C"/>
</dbReference>
<dbReference type="GO" id="GO:0005509">
    <property type="term" value="F:calcium ion binding"/>
    <property type="evidence" value="ECO:0007669"/>
    <property type="project" value="InterPro"/>
</dbReference>
<dbReference type="Gene3D" id="2.150.10.10">
    <property type="entry name" value="Serralysin-like metalloprotease, C-terminal"/>
    <property type="match status" value="2"/>
</dbReference>
<reference evidence="4 5" key="1">
    <citation type="submission" date="2017-09" db="EMBL/GenBank/DDBJ databases">
        <authorList>
            <person name="Ehlers B."/>
            <person name="Leendertz F.H."/>
        </authorList>
    </citation>
    <scope>NUCLEOTIDE SEQUENCE [LARGE SCALE GENOMIC DNA]</scope>
    <source>
        <strain evidence="4 5">USBA 140</strain>
    </source>
</reference>
<dbReference type="InterPro" id="IPR018511">
    <property type="entry name" value="Hemolysin-typ_Ca-bd_CS"/>
</dbReference>
<evidence type="ECO:0000313" key="4">
    <source>
        <dbReference type="EMBL" id="SOD98089.1"/>
    </source>
</evidence>
<dbReference type="Gene3D" id="2.60.40.3440">
    <property type="match status" value="1"/>
</dbReference>
<protein>
    <submittedName>
        <fullName evidence="4">Ca2+-binding protein, RTX toxin-related</fullName>
    </submittedName>
</protein>
<evidence type="ECO:0000256" key="2">
    <source>
        <dbReference type="ARBA" id="ARBA00022525"/>
    </source>
</evidence>
<name>A0A286GSP1_9PROT</name>
<dbReference type="PANTHER" id="PTHR38340:SF1">
    <property type="entry name" value="S-LAYER PROTEIN"/>
    <property type="match status" value="1"/>
</dbReference>
<dbReference type="AlphaFoldDB" id="A0A286GSP1"/>
<proteinExistence type="predicted"/>
<accession>A0A286GSP1</accession>
<dbReference type="Proteomes" id="UP000219621">
    <property type="component" value="Unassembled WGS sequence"/>
</dbReference>
<comment type="subcellular location">
    <subcellularLocation>
        <location evidence="1">Secreted</location>
    </subcellularLocation>
</comment>
<keyword evidence="5" id="KW-1185">Reference proteome</keyword>
<dbReference type="InterPro" id="IPR001343">
    <property type="entry name" value="Hemolysn_Ca-bd"/>
</dbReference>
<feature type="region of interest" description="Disordered" evidence="3">
    <location>
        <begin position="211"/>
        <end position="241"/>
    </location>
</feature>
<dbReference type="InterPro" id="IPR050557">
    <property type="entry name" value="RTX_toxin/Mannuronan_C5-epim"/>
</dbReference>
<dbReference type="EMBL" id="OCNJ01000007">
    <property type="protein sequence ID" value="SOD98089.1"/>
    <property type="molecule type" value="Genomic_DNA"/>
</dbReference>
<keyword evidence="2" id="KW-0964">Secreted</keyword>
<dbReference type="SUPFAM" id="SSF51120">
    <property type="entry name" value="beta-Roll"/>
    <property type="match status" value="3"/>
</dbReference>
<dbReference type="Pfam" id="PF17963">
    <property type="entry name" value="Big_9"/>
    <property type="match status" value="1"/>
</dbReference>
<dbReference type="PANTHER" id="PTHR38340">
    <property type="entry name" value="S-LAYER PROTEIN"/>
    <property type="match status" value="1"/>
</dbReference>
<dbReference type="Pfam" id="PF00353">
    <property type="entry name" value="HemolysinCabind"/>
    <property type="match status" value="8"/>
</dbReference>
<dbReference type="PRINTS" id="PR00313">
    <property type="entry name" value="CABNDNGRPT"/>
</dbReference>
<gene>
    <name evidence="4" type="ORF">SAMN05421508_107187</name>
</gene>
<dbReference type="RefSeq" id="WP_176525222.1">
    <property type="nucleotide sequence ID" value="NZ_OCNJ01000007.1"/>
</dbReference>
<organism evidence="4 5">
    <name type="scientific">Caenispirillum bisanense</name>
    <dbReference type="NCBI Taxonomy" id="414052"/>
    <lineage>
        <taxon>Bacteria</taxon>
        <taxon>Pseudomonadati</taxon>
        <taxon>Pseudomonadota</taxon>
        <taxon>Alphaproteobacteria</taxon>
        <taxon>Rhodospirillales</taxon>
        <taxon>Novispirillaceae</taxon>
        <taxon>Caenispirillum</taxon>
    </lineage>
</organism>
<dbReference type="GO" id="GO:0005576">
    <property type="term" value="C:extracellular region"/>
    <property type="evidence" value="ECO:0007669"/>
    <property type="project" value="UniProtKB-SubCell"/>
</dbReference>
<evidence type="ECO:0000256" key="3">
    <source>
        <dbReference type="SAM" id="MobiDB-lite"/>
    </source>
</evidence>
<dbReference type="PROSITE" id="PS00330">
    <property type="entry name" value="HEMOLYSIN_CALCIUM"/>
    <property type="match status" value="3"/>
</dbReference>
<feature type="compositionally biased region" description="Gly residues" evidence="3">
    <location>
        <begin position="220"/>
        <end position="241"/>
    </location>
</feature>
<sequence length="974" mass="100416">MSRTVIQGTTSSDLLDHSGETAAFEILGDRGNDTLLGGLGDDLLDGGDGHDILDGGAGNDILRGSAGLDRYEGGAGVDTLAGTDGDDAVRLYVLSGIEVIDMGAGDDRVYGGNGSDFWDFSAMTLTGVELIDLGNGWNSFTGSAGDDRITAGKDGDVLDGGGGTDTVVYRGAYADYTLSLAGGTLTVQGLDGKDKLTSIERVEFADGVWQDGTFTADDGSTGGGGGEGGGDGSGGTPGGGTYTLVEGTAAANRLDVSGATAPQELRGYGGNDTLIGGAAGDLLDGGDGHDILDGGAGDDILRASAGLDRYTGGSGTDTILGTAGDDAVRLYAFGGIEVIDMGAGTDVVFGGNGSDYWNFSAMTLVGVELIDLGNGWNSFTGTSGNDRITAGKDGDAIDGGGGTDEVVYAGAYADYSLSVSGGTITVEGPDGRDSLTRIERLAFADGVWQGGSFTPTDGGGSGDTNRAPVAQNDSLSTAAGTAVTFAPLGNDSDPDGDTLSIVGNTLPAHGSLAKAGDQWTYTPASGFTGTDSFQYTISDGALQDTATISVSVTPPPSGGGAVVSAAFWNALTAVPLGGWGKINTNSFRDVWPDMADRATEGTPASILQAWSSMAWDSNRNDLIFWGGGHANYSGNEIYRFDTDTLSWQRASLPTAFETTANQAVFQTVDGPDHSPISAHTYDNNEFLPLTDRFVTFGGAAYGSGSNFVYVDPVTGATTPTGPYFWDPDRADPDKVGGLTGSGIDPSTPGGQMWENRDAIGPVGGTPLGYLLNGTTDTAVIGGKDVVFVGTNNLWKYTVHDPNDAAKDTWEVMGKKWAGFDGQGTGIYDPVNNIYVRSAGSTFTYWDLDTPGTQNHNVNFTPTDLTGGFSMTSGTAMEYDAERGRILLWRGTDDVWELDAPDTIGAAGWTIRRIDGVAGPDGVPDLPGYDQTTTGILGKWKYLPDIDVFLGVYDHTEGGIWAYKPTDWNPDVALA</sequence>
<evidence type="ECO:0000313" key="5">
    <source>
        <dbReference type="Proteomes" id="UP000219621"/>
    </source>
</evidence>
<evidence type="ECO:0000256" key="1">
    <source>
        <dbReference type="ARBA" id="ARBA00004613"/>
    </source>
</evidence>